<dbReference type="GO" id="GO:0000049">
    <property type="term" value="F:tRNA binding"/>
    <property type="evidence" value="ECO:0007669"/>
    <property type="project" value="TreeGrafter"/>
</dbReference>
<dbReference type="OrthoDB" id="6286584at2759"/>
<dbReference type="AlphaFoldDB" id="A0A183B6V1"/>
<dbReference type="PANTHER" id="PTHR10925:SF5">
    <property type="entry name" value="RNA CYTIDINE ACETYLTRANSFERASE"/>
    <property type="match status" value="1"/>
</dbReference>
<reference evidence="2 3" key="2">
    <citation type="submission" date="2018-11" db="EMBL/GenBank/DDBJ databases">
        <authorList>
            <consortium name="Pathogen Informatics"/>
        </authorList>
    </citation>
    <scope>NUCLEOTIDE SEQUENCE [LARGE SCALE GENOMIC DNA]</scope>
    <source>
        <strain evidence="2 3">Egypt</strain>
    </source>
</reference>
<dbReference type="Pfam" id="PF13725">
    <property type="entry name" value="tRNA_bind_2"/>
    <property type="match status" value="1"/>
</dbReference>
<accession>A0A183B6V1</accession>
<name>A0A183B6V1_9TREM</name>
<dbReference type="PANTHER" id="PTHR10925">
    <property type="entry name" value="N-ACETYLTRANSFERASE 10"/>
    <property type="match status" value="1"/>
</dbReference>
<dbReference type="InterPro" id="IPR032672">
    <property type="entry name" value="TmcA/NAT10/Kre33"/>
</dbReference>
<dbReference type="Proteomes" id="UP000272942">
    <property type="component" value="Unassembled WGS sequence"/>
</dbReference>
<dbReference type="GO" id="GO:1904812">
    <property type="term" value="P:rRNA acetylation involved in maturation of SSU-rRNA"/>
    <property type="evidence" value="ECO:0007669"/>
    <property type="project" value="TreeGrafter"/>
</dbReference>
<sequence length="253" mass="28295">MDAAYALELFHNKSAEKLSVNELRPEEAQTLFSPIDLERLQKYSRSLVDFHVISDLLPNLARLFFGNRLPGVRLNKTQQVILLGLGLQHKTVERLASEFNRLLGDSNSVEKGMPNRQAADASAILARLEDTNTTDCGTLETVSSSLRPKDTESPGGTGWAKRIRGLLFVMVRELVRSLEQIVRSREKNEHMNTLLPAKGQSLTVTGSGRSKISTSGFLREQWNKWALALVDDYTLHIHKDESAFDSMGDSQCQ</sequence>
<organism evidence="4">
    <name type="scientific">Echinostoma caproni</name>
    <dbReference type="NCBI Taxonomy" id="27848"/>
    <lineage>
        <taxon>Eukaryota</taxon>
        <taxon>Metazoa</taxon>
        <taxon>Spiralia</taxon>
        <taxon>Lophotrochozoa</taxon>
        <taxon>Platyhelminthes</taxon>
        <taxon>Trematoda</taxon>
        <taxon>Digenea</taxon>
        <taxon>Plagiorchiida</taxon>
        <taxon>Echinostomata</taxon>
        <taxon>Echinostomatoidea</taxon>
        <taxon>Echinostomatidae</taxon>
        <taxon>Echinostoma</taxon>
    </lineage>
</organism>
<feature type="domain" description="Possible tRNA binding" evidence="1">
    <location>
        <begin position="2"/>
        <end position="100"/>
    </location>
</feature>
<evidence type="ECO:0000313" key="2">
    <source>
        <dbReference type="EMBL" id="VDP92208.1"/>
    </source>
</evidence>
<dbReference type="EMBL" id="UZAN01059002">
    <property type="protein sequence ID" value="VDP92208.1"/>
    <property type="molecule type" value="Genomic_DNA"/>
</dbReference>
<keyword evidence="3" id="KW-1185">Reference proteome</keyword>
<dbReference type="GO" id="GO:0005730">
    <property type="term" value="C:nucleolus"/>
    <property type="evidence" value="ECO:0007669"/>
    <property type="project" value="TreeGrafter"/>
</dbReference>
<protein>
    <submittedName>
        <fullName evidence="4">tRNA_bind_2 domain-containing protein</fullName>
    </submittedName>
</protein>
<dbReference type="WBParaSite" id="ECPE_0001497601-mRNA-1">
    <property type="protein sequence ID" value="ECPE_0001497601-mRNA-1"/>
    <property type="gene ID" value="ECPE_0001497601"/>
</dbReference>
<dbReference type="GO" id="GO:1990883">
    <property type="term" value="F:18S rRNA cytidine N-acetyltransferase activity"/>
    <property type="evidence" value="ECO:0007669"/>
    <property type="project" value="TreeGrafter"/>
</dbReference>
<gene>
    <name evidence="2" type="ORF">ECPE_LOCUS14936</name>
</gene>
<evidence type="ECO:0000313" key="3">
    <source>
        <dbReference type="Proteomes" id="UP000272942"/>
    </source>
</evidence>
<evidence type="ECO:0000259" key="1">
    <source>
        <dbReference type="Pfam" id="PF13725"/>
    </source>
</evidence>
<dbReference type="InterPro" id="IPR027992">
    <property type="entry name" value="tRNA_bind_dom"/>
</dbReference>
<dbReference type="GO" id="GO:0030686">
    <property type="term" value="C:90S preribosome"/>
    <property type="evidence" value="ECO:0007669"/>
    <property type="project" value="TreeGrafter"/>
</dbReference>
<evidence type="ECO:0000313" key="4">
    <source>
        <dbReference type="WBParaSite" id="ECPE_0001497601-mRNA-1"/>
    </source>
</evidence>
<proteinExistence type="predicted"/>
<reference evidence="4" key="1">
    <citation type="submission" date="2016-06" db="UniProtKB">
        <authorList>
            <consortium name="WormBaseParasite"/>
        </authorList>
    </citation>
    <scope>IDENTIFICATION</scope>
</reference>